<dbReference type="InParanoid" id="A0A0D2JEM8"/>
<comment type="similarity">
    <text evidence="13">Belongs to the NiCoT transporter (TC 2.A.52) family.</text>
</comment>
<keyword evidence="3" id="KW-0171">Cobalt transport</keyword>
<dbReference type="GO" id="GO:0032025">
    <property type="term" value="P:response to cobalt ion"/>
    <property type="evidence" value="ECO:0007669"/>
    <property type="project" value="TreeGrafter"/>
</dbReference>
<dbReference type="Proteomes" id="UP000032233">
    <property type="component" value="Unassembled WGS sequence"/>
</dbReference>
<dbReference type="InterPro" id="IPR011541">
    <property type="entry name" value="Ni/Co_transpt_high_affinity"/>
</dbReference>
<evidence type="ECO:0000256" key="12">
    <source>
        <dbReference type="ARBA" id="ARBA00023285"/>
    </source>
</evidence>
<evidence type="ECO:0000256" key="1">
    <source>
        <dbReference type="ARBA" id="ARBA00002510"/>
    </source>
</evidence>
<dbReference type="PANTHER" id="PTHR40659">
    <property type="entry name" value="NICKEL/COBALT EFFLUX SYSTEM RCNA"/>
    <property type="match status" value="1"/>
</dbReference>
<evidence type="ECO:0000313" key="15">
    <source>
        <dbReference type="EMBL" id="KIX14091.1"/>
    </source>
</evidence>
<evidence type="ECO:0000256" key="9">
    <source>
        <dbReference type="ARBA" id="ARBA00023065"/>
    </source>
</evidence>
<evidence type="ECO:0000256" key="6">
    <source>
        <dbReference type="ARBA" id="ARBA00022596"/>
    </source>
</evidence>
<keyword evidence="11 13" id="KW-0472">Membrane</keyword>
<dbReference type="GO" id="GO:0006824">
    <property type="term" value="P:cobalt ion transport"/>
    <property type="evidence" value="ECO:0007669"/>
    <property type="project" value="UniProtKB-KW"/>
</dbReference>
<feature type="transmembrane region" description="Helical" evidence="13">
    <location>
        <begin position="90"/>
        <end position="118"/>
    </location>
</feature>
<evidence type="ECO:0000256" key="10">
    <source>
        <dbReference type="ARBA" id="ARBA00023112"/>
    </source>
</evidence>
<comment type="caution">
    <text evidence="15">The sequence shown here is derived from an EMBL/GenBank/DDBJ whole genome shotgun (WGS) entry which is preliminary data.</text>
</comment>
<evidence type="ECO:0000256" key="13">
    <source>
        <dbReference type="RuleBase" id="RU362101"/>
    </source>
</evidence>
<keyword evidence="8 13" id="KW-1133">Transmembrane helix</keyword>
<dbReference type="Pfam" id="PF03824">
    <property type="entry name" value="NicO"/>
    <property type="match status" value="1"/>
</dbReference>
<comment type="function">
    <text evidence="1">Efflux system for nickel and cobalt.</text>
</comment>
<evidence type="ECO:0000256" key="7">
    <source>
        <dbReference type="ARBA" id="ARBA00022692"/>
    </source>
</evidence>
<keyword evidence="12" id="KW-0170">Cobalt</keyword>
<gene>
    <name evidence="15" type="ORF">X474_10680</name>
</gene>
<keyword evidence="16" id="KW-1185">Reference proteome</keyword>
<dbReference type="GO" id="GO:0005886">
    <property type="term" value="C:plasma membrane"/>
    <property type="evidence" value="ECO:0007669"/>
    <property type="project" value="UniProtKB-SubCell"/>
</dbReference>
<dbReference type="PANTHER" id="PTHR40659:SF1">
    <property type="entry name" value="NICKEL_COBALT EFFLUX SYSTEM RCNA"/>
    <property type="match status" value="1"/>
</dbReference>
<dbReference type="GO" id="GO:0046583">
    <property type="term" value="F:monoatomic cation efflux transmembrane transporter activity"/>
    <property type="evidence" value="ECO:0007669"/>
    <property type="project" value="TreeGrafter"/>
</dbReference>
<comment type="subcellular location">
    <subcellularLocation>
        <location evidence="2 13">Cell membrane</location>
        <topology evidence="2 13">Multi-pass membrane protein</topology>
    </subcellularLocation>
</comment>
<name>A0A0D2JEM8_9BACT</name>
<evidence type="ECO:0000256" key="8">
    <source>
        <dbReference type="ARBA" id="ARBA00022989"/>
    </source>
</evidence>
<dbReference type="AlphaFoldDB" id="A0A0D2JEM8"/>
<evidence type="ECO:0000256" key="4">
    <source>
        <dbReference type="ARBA" id="ARBA00022448"/>
    </source>
</evidence>
<dbReference type="GO" id="GO:0015099">
    <property type="term" value="F:nickel cation transmembrane transporter activity"/>
    <property type="evidence" value="ECO:0007669"/>
    <property type="project" value="UniProtKB-UniRule"/>
</dbReference>
<dbReference type="InterPro" id="IPR051224">
    <property type="entry name" value="NiCoT_RcnA"/>
</dbReference>
<evidence type="ECO:0000256" key="2">
    <source>
        <dbReference type="ARBA" id="ARBA00004651"/>
    </source>
</evidence>
<evidence type="ECO:0000256" key="14">
    <source>
        <dbReference type="SAM" id="MobiDB-lite"/>
    </source>
</evidence>
<feature type="transmembrane region" description="Helical" evidence="13">
    <location>
        <begin position="124"/>
        <end position="144"/>
    </location>
</feature>
<dbReference type="EMBL" id="AZAC01000012">
    <property type="protein sequence ID" value="KIX14091.1"/>
    <property type="molecule type" value="Genomic_DNA"/>
</dbReference>
<feature type="transmembrane region" description="Helical" evidence="13">
    <location>
        <begin position="270"/>
        <end position="294"/>
    </location>
</feature>
<feature type="transmembrane region" description="Helical" evidence="13">
    <location>
        <begin position="49"/>
        <end position="69"/>
    </location>
</feature>
<evidence type="ECO:0000256" key="11">
    <source>
        <dbReference type="ARBA" id="ARBA00023136"/>
    </source>
</evidence>
<organism evidence="15 16">
    <name type="scientific">Dethiosulfatarculus sandiegensis</name>
    <dbReference type="NCBI Taxonomy" id="1429043"/>
    <lineage>
        <taxon>Bacteria</taxon>
        <taxon>Pseudomonadati</taxon>
        <taxon>Thermodesulfobacteriota</taxon>
        <taxon>Desulfarculia</taxon>
        <taxon>Desulfarculales</taxon>
        <taxon>Desulfarculaceae</taxon>
        <taxon>Dethiosulfatarculus</taxon>
    </lineage>
</organism>
<dbReference type="GO" id="GO:0010045">
    <property type="term" value="P:response to nickel cation"/>
    <property type="evidence" value="ECO:0007669"/>
    <property type="project" value="TreeGrafter"/>
</dbReference>
<keyword evidence="7 13" id="KW-0812">Transmembrane</keyword>
<dbReference type="FunCoup" id="A0A0D2JEM8">
    <property type="interactions" value="9"/>
</dbReference>
<keyword evidence="10" id="KW-0921">Nickel transport</keyword>
<accession>A0A0D2JEM8</accession>
<evidence type="ECO:0000256" key="3">
    <source>
        <dbReference type="ARBA" id="ARBA00022426"/>
    </source>
</evidence>
<keyword evidence="9" id="KW-0406">Ion transport</keyword>
<keyword evidence="4 13" id="KW-0813">Transport</keyword>
<proteinExistence type="inferred from homology"/>
<evidence type="ECO:0000256" key="5">
    <source>
        <dbReference type="ARBA" id="ARBA00022475"/>
    </source>
</evidence>
<keyword evidence="5" id="KW-1003">Cell membrane</keyword>
<feature type="region of interest" description="Disordered" evidence="14">
    <location>
        <begin position="155"/>
        <end position="185"/>
    </location>
</feature>
<dbReference type="PATRIC" id="fig|1429043.3.peg.2264"/>
<feature type="transmembrane region" description="Helical" evidence="13">
    <location>
        <begin position="226"/>
        <end position="249"/>
    </location>
</feature>
<evidence type="ECO:0000313" key="16">
    <source>
        <dbReference type="Proteomes" id="UP000032233"/>
    </source>
</evidence>
<feature type="compositionally biased region" description="Basic residues" evidence="14">
    <location>
        <begin position="155"/>
        <end position="167"/>
    </location>
</feature>
<keyword evidence="6" id="KW-0533">Nickel</keyword>
<reference evidence="15 16" key="1">
    <citation type="submission" date="2013-11" db="EMBL/GenBank/DDBJ databases">
        <title>Metagenomic analysis of a methanogenic consortium involved in long chain n-alkane degradation.</title>
        <authorList>
            <person name="Davidova I.A."/>
            <person name="Callaghan A.V."/>
            <person name="Wawrik B."/>
            <person name="Pruitt S."/>
            <person name="Marks C."/>
            <person name="Duncan K.E."/>
            <person name="Suflita J.M."/>
        </authorList>
    </citation>
    <scope>NUCLEOTIDE SEQUENCE [LARGE SCALE GENOMIC DNA]</scope>
    <source>
        <strain evidence="15 16">SPR</strain>
    </source>
</reference>
<sequence length="298" mass="31262">MGLMQPHPALSAEDLSNRVEGIHQGMDQHDQDDWAALKKYLQADSLSPALAGVALLLAAGLGALHALSPGHGKGMVAAYLIGSRGRIKDAVFLGGVMTFTHVVSVIILGLVALFLSQYVLPEDLFPWLGVFSGALVFLVGYWMLAQRALHAVSHTHHHHGPGHHHPHSGSDGAHHHETPFSGAAKDQKGVSWRSLLSLGVAGGLVPCPTALVVLLAAVALNRISLGLLMILFFSLGLAAVLILIGILTVTASKLTARFSESQAWIQKAPIFSAGVVMVVGISIAFNAVKAAGIITVNI</sequence>
<feature type="transmembrane region" description="Helical" evidence="13">
    <location>
        <begin position="195"/>
        <end position="220"/>
    </location>
</feature>
<dbReference type="STRING" id="1429043.X474_10680"/>
<protein>
    <recommendedName>
        <fullName evidence="13">Nickel/cobalt efflux system</fullName>
    </recommendedName>
</protein>